<feature type="chain" id="PRO_5002122160" evidence="1">
    <location>
        <begin position="24"/>
        <end position="305"/>
    </location>
</feature>
<gene>
    <name evidence="3" type="ORF">JCM19231_4851</name>
</gene>
<dbReference type="CDD" id="cd13616">
    <property type="entry name" value="PBP2_OsmF"/>
    <property type="match status" value="1"/>
</dbReference>
<protein>
    <submittedName>
        <fullName evidence="3">Osmoprotectant ABC transporter binding protein yehZ</fullName>
    </submittedName>
</protein>
<dbReference type="Gene3D" id="3.40.190.10">
    <property type="entry name" value="Periplasmic binding protein-like II"/>
    <property type="match status" value="1"/>
</dbReference>
<evidence type="ECO:0000313" key="4">
    <source>
        <dbReference type="Proteomes" id="UP000031671"/>
    </source>
</evidence>
<feature type="domain" description="ABC-type glycine betaine transport system substrate-binding" evidence="2">
    <location>
        <begin position="26"/>
        <end position="300"/>
    </location>
</feature>
<dbReference type="SUPFAM" id="SSF53850">
    <property type="entry name" value="Periplasmic binding protein-like II"/>
    <property type="match status" value="1"/>
</dbReference>
<evidence type="ECO:0000259" key="2">
    <source>
        <dbReference type="Pfam" id="PF04069"/>
    </source>
</evidence>
<sequence>MISKIIRNATLATLLAVSPAAFSGGKIVVSSKIDTEGGLLGQIIYQSLKNAEFDVENRIQLGGTSILRKAIISGEIDIYPEYTGNAAFFFNRTADDAWKNFQDGYDLAKSLDYDANKLVWLSPANANNTWALAIRKEISVANNLKTMSDFGQYVTEGGEIKLAASAEFVSTPTVLPAFQEAYGFELKDQQILVLSGGNTAATIRAAALQTDNTNTAMVYGTDGAIASVGLVVMEDDKGVQPVYAPSPVVRESVLKANPQIEDILTPIFASLDLYTLQNLNSRIAIGGESAEAVAKSYLQNNGFVQ</sequence>
<dbReference type="RefSeq" id="WP_261833646.1">
    <property type="nucleotide sequence ID" value="NZ_AP024881.1"/>
</dbReference>
<organism evidence="3 4">
    <name type="scientific">Vibrio ishigakensis</name>
    <dbReference type="NCBI Taxonomy" id="1481914"/>
    <lineage>
        <taxon>Bacteria</taxon>
        <taxon>Pseudomonadati</taxon>
        <taxon>Pseudomonadota</taxon>
        <taxon>Gammaproteobacteria</taxon>
        <taxon>Vibrionales</taxon>
        <taxon>Vibrionaceae</taxon>
        <taxon>Vibrio</taxon>
    </lineage>
</organism>
<proteinExistence type="predicted"/>
<comment type="caution">
    <text evidence="3">The sequence shown here is derived from an EMBL/GenBank/DDBJ whole genome shotgun (WGS) entry which is preliminary data.</text>
</comment>
<reference evidence="3 4" key="1">
    <citation type="submission" date="2015-01" db="EMBL/GenBank/DDBJ databases">
        <title>Vibrio sp. C1 JCM 19231 whole genome shotgun sequence.</title>
        <authorList>
            <person name="Sawabe T."/>
            <person name="Meirelles P."/>
            <person name="Feng G."/>
            <person name="Sayaka M."/>
            <person name="Hattori M."/>
            <person name="Ohkuma M."/>
        </authorList>
    </citation>
    <scope>NUCLEOTIDE SEQUENCE [LARGE SCALE GENOMIC DNA]</scope>
    <source>
        <strain evidence="4">JCM 19231</strain>
    </source>
</reference>
<dbReference type="Pfam" id="PF04069">
    <property type="entry name" value="OpuAC"/>
    <property type="match status" value="1"/>
</dbReference>
<dbReference type="GO" id="GO:0043190">
    <property type="term" value="C:ATP-binding cassette (ABC) transporter complex"/>
    <property type="evidence" value="ECO:0007669"/>
    <property type="project" value="InterPro"/>
</dbReference>
<reference evidence="3 4" key="2">
    <citation type="submission" date="2015-01" db="EMBL/GenBank/DDBJ databases">
        <authorList>
            <consortium name="NBRP consortium"/>
            <person name="Sawabe T."/>
            <person name="Meirelles P."/>
            <person name="Feng G."/>
            <person name="Sayaka M."/>
            <person name="Hattori M."/>
            <person name="Ohkuma M."/>
        </authorList>
    </citation>
    <scope>NUCLEOTIDE SEQUENCE [LARGE SCALE GENOMIC DNA]</scope>
    <source>
        <strain evidence="4">JCM 19231</strain>
    </source>
</reference>
<evidence type="ECO:0000313" key="3">
    <source>
        <dbReference type="EMBL" id="GAM59403.1"/>
    </source>
</evidence>
<feature type="signal peptide" evidence="1">
    <location>
        <begin position="1"/>
        <end position="23"/>
    </location>
</feature>
<dbReference type="InterPro" id="IPR007210">
    <property type="entry name" value="ABC_Gly_betaine_transp_sub-bd"/>
</dbReference>
<dbReference type="AlphaFoldDB" id="A0A0B8P893"/>
<accession>A0A0B8P893</accession>
<dbReference type="Gene3D" id="3.40.190.120">
    <property type="entry name" value="Osmoprotection protein (prox), domain 2"/>
    <property type="match status" value="1"/>
</dbReference>
<dbReference type="EMBL" id="BBRZ01000149">
    <property type="protein sequence ID" value="GAM59403.1"/>
    <property type="molecule type" value="Genomic_DNA"/>
</dbReference>
<name>A0A0B8P893_9VIBR</name>
<keyword evidence="4" id="KW-1185">Reference proteome</keyword>
<dbReference type="Proteomes" id="UP000031671">
    <property type="component" value="Unassembled WGS sequence"/>
</dbReference>
<evidence type="ECO:0000256" key="1">
    <source>
        <dbReference type="SAM" id="SignalP"/>
    </source>
</evidence>
<dbReference type="GO" id="GO:0022857">
    <property type="term" value="F:transmembrane transporter activity"/>
    <property type="evidence" value="ECO:0007669"/>
    <property type="project" value="InterPro"/>
</dbReference>
<keyword evidence="1" id="KW-0732">Signal</keyword>